<proteinExistence type="predicted"/>
<dbReference type="PANTHER" id="PTHR30086">
    <property type="entry name" value="ARGININE EXPORTER PROTEIN ARGO"/>
    <property type="match status" value="1"/>
</dbReference>
<reference evidence="7 8" key="1">
    <citation type="submission" date="2018-08" db="EMBL/GenBank/DDBJ databases">
        <title>Complete genome sequencing of Blastochloris tepida GI.</title>
        <authorList>
            <person name="Tsukatani Y."/>
            <person name="Mori H."/>
        </authorList>
    </citation>
    <scope>NUCLEOTIDE SEQUENCE [LARGE SCALE GENOMIC DNA]</scope>
    <source>
        <strain evidence="7 8">GI</strain>
    </source>
</reference>
<dbReference type="Proteomes" id="UP000266934">
    <property type="component" value="Chromosome"/>
</dbReference>
<dbReference type="EMBL" id="AP018907">
    <property type="protein sequence ID" value="BBF94717.1"/>
    <property type="molecule type" value="Genomic_DNA"/>
</dbReference>
<evidence type="ECO:0000256" key="1">
    <source>
        <dbReference type="ARBA" id="ARBA00004651"/>
    </source>
</evidence>
<feature type="transmembrane region" description="Helical" evidence="6">
    <location>
        <begin position="197"/>
        <end position="218"/>
    </location>
</feature>
<evidence type="ECO:0000256" key="2">
    <source>
        <dbReference type="ARBA" id="ARBA00022475"/>
    </source>
</evidence>
<gene>
    <name evidence="7" type="ORF">BLTE_34020</name>
</gene>
<sequence>MLSLPELALPVLAVPAPDVLAAFTLACAVLIVTPGPDMALFLSRTVAQGRLAGLVTLAGALSGILIHSALAALGLSALLAASATAFDVLKFVGAAYLLWLAWQALRHRGGLTLDAAAPVRLSYPRLYATGLGVNLLNPKVILFFVTFLPQFVAADDPQAAGRLGFLGVYFIVLAAPSCSLMVLAADRIAGLLRASPAVMRGIDWLFAGVMGAFALKLITARAGGS</sequence>
<keyword evidence="2" id="KW-1003">Cell membrane</keyword>
<name>A0A348G584_9HYPH</name>
<evidence type="ECO:0000256" key="4">
    <source>
        <dbReference type="ARBA" id="ARBA00022989"/>
    </source>
</evidence>
<dbReference type="GO" id="GO:0015171">
    <property type="term" value="F:amino acid transmembrane transporter activity"/>
    <property type="evidence" value="ECO:0007669"/>
    <property type="project" value="TreeGrafter"/>
</dbReference>
<evidence type="ECO:0000256" key="5">
    <source>
        <dbReference type="ARBA" id="ARBA00023136"/>
    </source>
</evidence>
<dbReference type="GO" id="GO:0005886">
    <property type="term" value="C:plasma membrane"/>
    <property type="evidence" value="ECO:0007669"/>
    <property type="project" value="UniProtKB-SubCell"/>
</dbReference>
<dbReference type="PIRSF" id="PIRSF006324">
    <property type="entry name" value="LeuE"/>
    <property type="match status" value="1"/>
</dbReference>
<evidence type="ECO:0000313" key="7">
    <source>
        <dbReference type="EMBL" id="BBF94717.1"/>
    </source>
</evidence>
<dbReference type="Pfam" id="PF01810">
    <property type="entry name" value="LysE"/>
    <property type="match status" value="1"/>
</dbReference>
<feature type="transmembrane region" description="Helical" evidence="6">
    <location>
        <begin position="88"/>
        <end position="105"/>
    </location>
</feature>
<dbReference type="AlphaFoldDB" id="A0A348G584"/>
<keyword evidence="8" id="KW-1185">Reference proteome</keyword>
<dbReference type="KEGG" id="blag:BLTE_34020"/>
<evidence type="ECO:0000256" key="3">
    <source>
        <dbReference type="ARBA" id="ARBA00022692"/>
    </source>
</evidence>
<accession>A0A348G584</accession>
<protein>
    <submittedName>
        <fullName evidence="7">Amino acid transporter</fullName>
    </submittedName>
</protein>
<keyword evidence="3 6" id="KW-0812">Transmembrane</keyword>
<feature type="transmembrane region" description="Helical" evidence="6">
    <location>
        <begin position="126"/>
        <end position="151"/>
    </location>
</feature>
<dbReference type="InterPro" id="IPR001123">
    <property type="entry name" value="LeuE-type"/>
</dbReference>
<dbReference type="RefSeq" id="WP_126401780.1">
    <property type="nucleotide sequence ID" value="NZ_AP018907.1"/>
</dbReference>
<dbReference type="PANTHER" id="PTHR30086:SF20">
    <property type="entry name" value="ARGININE EXPORTER PROTEIN ARGO-RELATED"/>
    <property type="match status" value="1"/>
</dbReference>
<evidence type="ECO:0000313" key="8">
    <source>
        <dbReference type="Proteomes" id="UP000266934"/>
    </source>
</evidence>
<keyword evidence="4 6" id="KW-1133">Transmembrane helix</keyword>
<evidence type="ECO:0000256" key="6">
    <source>
        <dbReference type="SAM" id="Phobius"/>
    </source>
</evidence>
<feature type="transmembrane region" description="Helical" evidence="6">
    <location>
        <begin position="54"/>
        <end position="82"/>
    </location>
</feature>
<comment type="subcellular location">
    <subcellularLocation>
        <location evidence="1">Cell membrane</location>
        <topology evidence="1">Multi-pass membrane protein</topology>
    </subcellularLocation>
</comment>
<organism evidence="7 8">
    <name type="scientific">Blastochloris tepida</name>
    <dbReference type="NCBI Taxonomy" id="2233851"/>
    <lineage>
        <taxon>Bacteria</taxon>
        <taxon>Pseudomonadati</taxon>
        <taxon>Pseudomonadota</taxon>
        <taxon>Alphaproteobacteria</taxon>
        <taxon>Hyphomicrobiales</taxon>
        <taxon>Blastochloridaceae</taxon>
        <taxon>Blastochloris</taxon>
    </lineage>
</organism>
<feature type="transmembrane region" description="Helical" evidence="6">
    <location>
        <begin position="163"/>
        <end position="185"/>
    </location>
</feature>
<keyword evidence="5 6" id="KW-0472">Membrane</keyword>
<dbReference type="OrthoDB" id="9804822at2"/>
<feature type="transmembrane region" description="Helical" evidence="6">
    <location>
        <begin position="20"/>
        <end position="42"/>
    </location>
</feature>